<name>A0ABT0XC39_9ACTN</name>
<keyword evidence="3" id="KW-1185">Reference proteome</keyword>
<dbReference type="Pfam" id="PF18029">
    <property type="entry name" value="Glyoxalase_6"/>
    <property type="match status" value="1"/>
</dbReference>
<feature type="domain" description="VOC" evidence="1">
    <location>
        <begin position="119"/>
        <end position="240"/>
    </location>
</feature>
<accession>A0ABT0XC39</accession>
<protein>
    <submittedName>
        <fullName evidence="2">VOC family protein</fullName>
    </submittedName>
</protein>
<dbReference type="InterPro" id="IPR041581">
    <property type="entry name" value="Glyoxalase_6"/>
</dbReference>
<proteinExistence type="predicted"/>
<dbReference type="CDD" id="cd07247">
    <property type="entry name" value="SgaA_N_like"/>
    <property type="match status" value="1"/>
</dbReference>
<dbReference type="Gene3D" id="3.10.180.10">
    <property type="entry name" value="2,3-Dihydroxybiphenyl 1,2-Dioxygenase, domain 1"/>
    <property type="match status" value="2"/>
</dbReference>
<dbReference type="InterPro" id="IPR052164">
    <property type="entry name" value="Anthracycline_SecMetBiosynth"/>
</dbReference>
<evidence type="ECO:0000259" key="1">
    <source>
        <dbReference type="PROSITE" id="PS51819"/>
    </source>
</evidence>
<dbReference type="InterPro" id="IPR029068">
    <property type="entry name" value="Glyas_Bleomycin-R_OHBP_Dase"/>
</dbReference>
<dbReference type="Proteomes" id="UP001167160">
    <property type="component" value="Unassembled WGS sequence"/>
</dbReference>
<evidence type="ECO:0000313" key="3">
    <source>
        <dbReference type="Proteomes" id="UP001167160"/>
    </source>
</evidence>
<dbReference type="InterPro" id="IPR037523">
    <property type="entry name" value="VOC_core"/>
</dbReference>
<gene>
    <name evidence="2" type="ORF">M1E25_22015</name>
</gene>
<comment type="caution">
    <text evidence="2">The sequence shown here is derived from an EMBL/GenBank/DDBJ whole genome shotgun (WGS) entry which is preliminary data.</text>
</comment>
<sequence>MARDLDATQDFYGSVLGWTYRGSSAGADVSVALADGRPVAGINALAPSMGVPVAWTAYFSAPNADIVAARIRERGATVGVGPLAFGAGRAALASDPAGAVFGFWEGPVQAGWRVGAANAPAALELHTRDAFAAAVFYGELFDWASGLPDTCTVSYEHETVLVLAEGRTVASLMGGGIEAAPDPQVRPRWHVFFWVSDVDAAARAAVRGGGTVVSGPQDARAGRAASLRDPDGALFAVTSGQA</sequence>
<dbReference type="SUPFAM" id="SSF54593">
    <property type="entry name" value="Glyoxalase/Bleomycin resistance protein/Dihydroxybiphenyl dioxygenase"/>
    <property type="match status" value="2"/>
</dbReference>
<dbReference type="EMBL" id="JAMQGM010000049">
    <property type="protein sequence ID" value="MCM2579989.1"/>
    <property type="molecule type" value="Genomic_DNA"/>
</dbReference>
<evidence type="ECO:0000313" key="2">
    <source>
        <dbReference type="EMBL" id="MCM2579989.1"/>
    </source>
</evidence>
<dbReference type="PROSITE" id="PS51819">
    <property type="entry name" value="VOC"/>
    <property type="match status" value="2"/>
</dbReference>
<reference evidence="2" key="1">
    <citation type="journal article" date="2023" name="Int. J. Syst. Evol. Microbiol.">
        <title>Streptomyces meridianus sp. nov. isolated from brackish water of the Tagus estuary in Alcochete, Portugal.</title>
        <authorList>
            <person name="Santos J.D.N."/>
            <person name="Klimek D."/>
            <person name="Calusinska M."/>
            <person name="Lobo Da Cunha A."/>
            <person name="Catita J."/>
            <person name="Goncalves H."/>
            <person name="Gonzalez I."/>
            <person name="Reyes F."/>
            <person name="Lage O.M."/>
        </authorList>
    </citation>
    <scope>NUCLEOTIDE SEQUENCE</scope>
    <source>
        <strain evidence="2">MTZ3.1</strain>
    </source>
</reference>
<feature type="domain" description="VOC" evidence="1">
    <location>
        <begin position="1"/>
        <end position="106"/>
    </location>
</feature>
<dbReference type="PANTHER" id="PTHR33993">
    <property type="entry name" value="GLYOXALASE-RELATED"/>
    <property type="match status" value="1"/>
</dbReference>
<dbReference type="PANTHER" id="PTHR33993:SF10">
    <property type="entry name" value="CONSERVED PROTEIN"/>
    <property type="match status" value="1"/>
</dbReference>
<organism evidence="2 3">
    <name type="scientific">Streptomyces meridianus</name>
    <dbReference type="NCBI Taxonomy" id="2938945"/>
    <lineage>
        <taxon>Bacteria</taxon>
        <taxon>Bacillati</taxon>
        <taxon>Actinomycetota</taxon>
        <taxon>Actinomycetes</taxon>
        <taxon>Kitasatosporales</taxon>
        <taxon>Streptomycetaceae</taxon>
        <taxon>Streptomyces</taxon>
    </lineage>
</organism>